<evidence type="ECO:0000313" key="1">
    <source>
        <dbReference type="EMBL" id="CAB4028071.1"/>
    </source>
</evidence>
<accession>A0A6S7JCP4</accession>
<reference evidence="1" key="1">
    <citation type="submission" date="2020-04" db="EMBL/GenBank/DDBJ databases">
        <authorList>
            <person name="Alioto T."/>
            <person name="Alioto T."/>
            <person name="Gomez Garrido J."/>
        </authorList>
    </citation>
    <scope>NUCLEOTIDE SEQUENCE</scope>
    <source>
        <strain evidence="1">A484AB</strain>
    </source>
</reference>
<protein>
    <submittedName>
        <fullName evidence="1">Uncharacterized protein</fullName>
    </submittedName>
</protein>
<dbReference type="Proteomes" id="UP001152795">
    <property type="component" value="Unassembled WGS sequence"/>
</dbReference>
<dbReference type="OrthoDB" id="121224at2759"/>
<evidence type="ECO:0000313" key="2">
    <source>
        <dbReference type="Proteomes" id="UP001152795"/>
    </source>
</evidence>
<sequence>MATSNRSSVALPESFSGRDIEFWLRKYELCSEANEWKEDIMLKRLPTLLCGKAFAVFERLEGEQKASFKNVREALVAAFGGDATGMHIAMMEFRKRERKPEEDIQVFAYNLESLLRRAMPKLGANERDILLKQQFIEGINFLWRNVSRQLVPGPLTPCSLKARGIGNEELQILGQAKLQFQLGKDVVAVGMTNTCILGADFLKASKMLVDVGNSKLSWPGGNVPLAVELTTPSVNKLSVLLENYADVFVNGWVVLETRNI</sequence>
<dbReference type="EMBL" id="CACRXK020015223">
    <property type="protein sequence ID" value="CAB4028071.1"/>
    <property type="molecule type" value="Genomic_DNA"/>
</dbReference>
<organism evidence="1 2">
    <name type="scientific">Paramuricea clavata</name>
    <name type="common">Red gorgonian</name>
    <name type="synonym">Violescent sea-whip</name>
    <dbReference type="NCBI Taxonomy" id="317549"/>
    <lineage>
        <taxon>Eukaryota</taxon>
        <taxon>Metazoa</taxon>
        <taxon>Cnidaria</taxon>
        <taxon>Anthozoa</taxon>
        <taxon>Octocorallia</taxon>
        <taxon>Malacalcyonacea</taxon>
        <taxon>Plexauridae</taxon>
        <taxon>Paramuricea</taxon>
    </lineage>
</organism>
<gene>
    <name evidence="1" type="ORF">PACLA_8A058414</name>
</gene>
<dbReference type="AlphaFoldDB" id="A0A6S7JCP4"/>
<comment type="caution">
    <text evidence="1">The sequence shown here is derived from an EMBL/GenBank/DDBJ whole genome shotgun (WGS) entry which is preliminary data.</text>
</comment>
<name>A0A6S7JCP4_PARCT</name>
<proteinExistence type="predicted"/>
<keyword evidence="2" id="KW-1185">Reference proteome</keyword>